<dbReference type="Pfam" id="PF00643">
    <property type="entry name" value="zf-B_box"/>
    <property type="match status" value="1"/>
</dbReference>
<evidence type="ECO:0000256" key="1">
    <source>
        <dbReference type="ARBA" id="ARBA00022737"/>
    </source>
</evidence>
<name>A0A9D4KHK7_DREPO</name>
<comment type="caution">
    <text evidence="6">The sequence shown here is derived from an EMBL/GenBank/DDBJ whole genome shotgun (WGS) entry which is preliminary data.</text>
</comment>
<dbReference type="GO" id="GO:0061630">
    <property type="term" value="F:ubiquitin protein ligase activity"/>
    <property type="evidence" value="ECO:0007669"/>
    <property type="project" value="TreeGrafter"/>
</dbReference>
<dbReference type="Gene3D" id="2.120.10.30">
    <property type="entry name" value="TolB, C-terminal domain"/>
    <property type="match status" value="1"/>
</dbReference>
<feature type="repeat" description="NHL" evidence="3">
    <location>
        <begin position="269"/>
        <end position="298"/>
    </location>
</feature>
<feature type="coiled-coil region" evidence="4">
    <location>
        <begin position="70"/>
        <end position="133"/>
    </location>
</feature>
<protein>
    <recommendedName>
        <fullName evidence="5">B box-type domain-containing protein</fullName>
    </recommendedName>
</protein>
<keyword evidence="4" id="KW-0175">Coiled coil</keyword>
<dbReference type="PANTHER" id="PTHR25462:SF296">
    <property type="entry name" value="MEIOTIC P26, ISOFORM F"/>
    <property type="match status" value="1"/>
</dbReference>
<dbReference type="InterPro" id="IPR000315">
    <property type="entry name" value="Znf_B-box"/>
</dbReference>
<evidence type="ECO:0000256" key="3">
    <source>
        <dbReference type="PROSITE-ProRule" id="PRU00504"/>
    </source>
</evidence>
<dbReference type="GO" id="GO:0008270">
    <property type="term" value="F:zinc ion binding"/>
    <property type="evidence" value="ECO:0007669"/>
    <property type="project" value="UniProtKB-KW"/>
</dbReference>
<dbReference type="InterPro" id="IPR011042">
    <property type="entry name" value="6-blade_b-propeller_TolB-like"/>
</dbReference>
<dbReference type="InterPro" id="IPR001258">
    <property type="entry name" value="NHL_repeat"/>
</dbReference>
<evidence type="ECO:0000256" key="2">
    <source>
        <dbReference type="PROSITE-ProRule" id="PRU00024"/>
    </source>
</evidence>
<dbReference type="SUPFAM" id="SSF101898">
    <property type="entry name" value="NHL repeat"/>
    <property type="match status" value="1"/>
</dbReference>
<keyword evidence="7" id="KW-1185">Reference proteome</keyword>
<keyword evidence="2" id="KW-0862">Zinc</keyword>
<evidence type="ECO:0000256" key="4">
    <source>
        <dbReference type="SAM" id="Coils"/>
    </source>
</evidence>
<evidence type="ECO:0000259" key="5">
    <source>
        <dbReference type="PROSITE" id="PS50119"/>
    </source>
</evidence>
<reference evidence="6" key="1">
    <citation type="journal article" date="2019" name="bioRxiv">
        <title>The Genome of the Zebra Mussel, Dreissena polymorpha: A Resource for Invasive Species Research.</title>
        <authorList>
            <person name="McCartney M.A."/>
            <person name="Auch B."/>
            <person name="Kono T."/>
            <person name="Mallez S."/>
            <person name="Zhang Y."/>
            <person name="Obille A."/>
            <person name="Becker A."/>
            <person name="Abrahante J.E."/>
            <person name="Garbe J."/>
            <person name="Badalamenti J.P."/>
            <person name="Herman A."/>
            <person name="Mangelson H."/>
            <person name="Liachko I."/>
            <person name="Sullivan S."/>
            <person name="Sone E.D."/>
            <person name="Koren S."/>
            <person name="Silverstein K.A.T."/>
            <person name="Beckman K.B."/>
            <person name="Gohl D.M."/>
        </authorList>
    </citation>
    <scope>NUCLEOTIDE SEQUENCE</scope>
    <source>
        <strain evidence="6">Duluth1</strain>
        <tissue evidence="6">Whole animal</tissue>
    </source>
</reference>
<organism evidence="6 7">
    <name type="scientific">Dreissena polymorpha</name>
    <name type="common">Zebra mussel</name>
    <name type="synonym">Mytilus polymorpha</name>
    <dbReference type="NCBI Taxonomy" id="45954"/>
    <lineage>
        <taxon>Eukaryota</taxon>
        <taxon>Metazoa</taxon>
        <taxon>Spiralia</taxon>
        <taxon>Lophotrochozoa</taxon>
        <taxon>Mollusca</taxon>
        <taxon>Bivalvia</taxon>
        <taxon>Autobranchia</taxon>
        <taxon>Heteroconchia</taxon>
        <taxon>Euheterodonta</taxon>
        <taxon>Imparidentia</taxon>
        <taxon>Neoheterodontei</taxon>
        <taxon>Myida</taxon>
        <taxon>Dreissenoidea</taxon>
        <taxon>Dreissenidae</taxon>
        <taxon>Dreissena</taxon>
    </lineage>
</organism>
<dbReference type="Proteomes" id="UP000828390">
    <property type="component" value="Unassembled WGS sequence"/>
</dbReference>
<dbReference type="AlphaFoldDB" id="A0A9D4KHK7"/>
<sequence length="508" mass="56791">MYGNHSKYGRGQTNKWPLTKKIEDLLLKCDVHKEEKLKMFCQDHSQLCCTGCVLLNHRQCTNVSLISESVKNLSLDMQQLSKDLQTIIDELNKLKNTREASIQSVEVSCSGKLQEIRDLRKKLNASLDALENTALTEMADIRTRIKTSLKKDVDNCSRLKDDLQTLSEAVNSLCYKSEKDIKFIANRKCLDKIQKVESYLKENIKKVQSSIIFQANTDIEQYLSKQSSLGWIVDSMQFLKLKMNPNETFIVRRTMEYNMAIPSDTSQSYLITSICCLPTGKVIVADFHNKTVKLLDQHYNVSSHCDVSGSPRNICHITSSEVAVSFNKDVQFISVTNGQLVNGRKLSLQHNACGIAHHQGALYITSGTALYHYTLTGTLVKKLHEDAGASYRVLRCAVSPAGDRIYVTNFSQQKLLTLGTDGTLISTFDHPELQSPCGVHVTPAGQVLVCGFISNTVVQLDREGSKKLATLASQKDGLSQPVSVYYNTNIHQIIVGQNNSKIVDMDLQ</sequence>
<dbReference type="CDD" id="cd19756">
    <property type="entry name" value="Bbox2"/>
    <property type="match status" value="1"/>
</dbReference>
<dbReference type="InterPro" id="IPR047153">
    <property type="entry name" value="TRIM45/56/19-like"/>
</dbReference>
<keyword evidence="2" id="KW-0863">Zinc-finger</keyword>
<feature type="domain" description="B box-type" evidence="5">
    <location>
        <begin position="24"/>
        <end position="68"/>
    </location>
</feature>
<dbReference type="Gene3D" id="3.30.160.60">
    <property type="entry name" value="Classic Zinc Finger"/>
    <property type="match status" value="1"/>
</dbReference>
<keyword evidence="1" id="KW-0677">Repeat</keyword>
<dbReference type="PROSITE" id="PS51125">
    <property type="entry name" value="NHL"/>
    <property type="match status" value="1"/>
</dbReference>
<evidence type="ECO:0000313" key="6">
    <source>
        <dbReference type="EMBL" id="KAH3840080.1"/>
    </source>
</evidence>
<accession>A0A9D4KHK7</accession>
<gene>
    <name evidence="6" type="ORF">DPMN_113522</name>
</gene>
<keyword evidence="2" id="KW-0479">Metal-binding</keyword>
<reference evidence="6" key="2">
    <citation type="submission" date="2020-11" db="EMBL/GenBank/DDBJ databases">
        <authorList>
            <person name="McCartney M.A."/>
            <person name="Auch B."/>
            <person name="Kono T."/>
            <person name="Mallez S."/>
            <person name="Becker A."/>
            <person name="Gohl D.M."/>
            <person name="Silverstein K.A.T."/>
            <person name="Koren S."/>
            <person name="Bechman K.B."/>
            <person name="Herman A."/>
            <person name="Abrahante J.E."/>
            <person name="Garbe J."/>
        </authorList>
    </citation>
    <scope>NUCLEOTIDE SEQUENCE</scope>
    <source>
        <strain evidence="6">Duluth1</strain>
        <tissue evidence="6">Whole animal</tissue>
    </source>
</reference>
<dbReference type="PROSITE" id="PS50119">
    <property type="entry name" value="ZF_BBOX"/>
    <property type="match status" value="1"/>
</dbReference>
<dbReference type="PANTHER" id="PTHR25462">
    <property type="entry name" value="BONUS, ISOFORM C-RELATED"/>
    <property type="match status" value="1"/>
</dbReference>
<evidence type="ECO:0000313" key="7">
    <source>
        <dbReference type="Proteomes" id="UP000828390"/>
    </source>
</evidence>
<dbReference type="EMBL" id="JAIWYP010000004">
    <property type="protein sequence ID" value="KAH3840080.1"/>
    <property type="molecule type" value="Genomic_DNA"/>
</dbReference>
<proteinExistence type="predicted"/>
<dbReference type="SUPFAM" id="SSF57845">
    <property type="entry name" value="B-box zinc-binding domain"/>
    <property type="match status" value="1"/>
</dbReference>